<organism evidence="2 3">
    <name type="scientific">Pseudocercospora musae</name>
    <dbReference type="NCBI Taxonomy" id="113226"/>
    <lineage>
        <taxon>Eukaryota</taxon>
        <taxon>Fungi</taxon>
        <taxon>Dikarya</taxon>
        <taxon>Ascomycota</taxon>
        <taxon>Pezizomycotina</taxon>
        <taxon>Dothideomycetes</taxon>
        <taxon>Dothideomycetidae</taxon>
        <taxon>Mycosphaerellales</taxon>
        <taxon>Mycosphaerellaceae</taxon>
        <taxon>Pseudocercospora</taxon>
    </lineage>
</organism>
<sequence>MWVEELGGDLAGNGRAGDFDSSSSPKPNADSQDTGIAHEREDEAEDGSHGSMIASGTPCAATTAEFHVENAENGDIPLRIWMLALPSMVVMIIDRESIPKGFLKNVLQHERLE</sequence>
<protein>
    <submittedName>
        <fullName evidence="2">Uncharacterized protein</fullName>
    </submittedName>
</protein>
<evidence type="ECO:0000256" key="1">
    <source>
        <dbReference type="SAM" id="MobiDB-lite"/>
    </source>
</evidence>
<comment type="caution">
    <text evidence="2">The sequence shown here is derived from an EMBL/GenBank/DDBJ whole genome shotgun (WGS) entry which is preliminary data.</text>
</comment>
<name>A0A139I1S5_9PEZI</name>
<reference evidence="2 3" key="1">
    <citation type="submission" date="2015-07" db="EMBL/GenBank/DDBJ databases">
        <title>Comparative genomics of the Sigatoka disease complex on banana suggests a link between parallel evolutionary changes in Pseudocercospora fijiensis and Pseudocercospora eumusae and increased virulence on the banana host.</title>
        <authorList>
            <person name="Chang T.-C."/>
            <person name="Salvucci A."/>
            <person name="Crous P.W."/>
            <person name="Stergiopoulos I."/>
        </authorList>
    </citation>
    <scope>NUCLEOTIDE SEQUENCE [LARGE SCALE GENOMIC DNA]</scope>
    <source>
        <strain evidence="2 3">CBS 116634</strain>
    </source>
</reference>
<evidence type="ECO:0000313" key="2">
    <source>
        <dbReference type="EMBL" id="KXT08665.1"/>
    </source>
</evidence>
<feature type="compositionally biased region" description="Polar residues" evidence="1">
    <location>
        <begin position="20"/>
        <end position="34"/>
    </location>
</feature>
<dbReference type="AlphaFoldDB" id="A0A139I1S5"/>
<accession>A0A139I1S5</accession>
<evidence type="ECO:0000313" key="3">
    <source>
        <dbReference type="Proteomes" id="UP000073492"/>
    </source>
</evidence>
<dbReference type="Proteomes" id="UP000073492">
    <property type="component" value="Unassembled WGS sequence"/>
</dbReference>
<feature type="region of interest" description="Disordered" evidence="1">
    <location>
        <begin position="1"/>
        <end position="58"/>
    </location>
</feature>
<dbReference type="EMBL" id="LFZO01000416">
    <property type="protein sequence ID" value="KXT08665.1"/>
    <property type="molecule type" value="Genomic_DNA"/>
</dbReference>
<keyword evidence="3" id="KW-1185">Reference proteome</keyword>
<gene>
    <name evidence="2" type="ORF">AC579_3960</name>
</gene>
<proteinExistence type="predicted"/>